<dbReference type="AlphaFoldDB" id="A0A2K8K5J1"/>
<evidence type="ECO:0000313" key="2">
    <source>
        <dbReference type="Proteomes" id="UP000228948"/>
    </source>
</evidence>
<protein>
    <recommendedName>
        <fullName evidence="3">Bacteriophage Mu GpT domain-containing protein</fullName>
    </recommendedName>
</protein>
<evidence type="ECO:0000313" key="1">
    <source>
        <dbReference type="EMBL" id="ATX64722.1"/>
    </source>
</evidence>
<name>A0A2K8K5J1_9RHOB</name>
<proteinExistence type="predicted"/>
<dbReference type="EMBL" id="CP024899">
    <property type="protein sequence ID" value="ATX64722.1"/>
    <property type="molecule type" value="Genomic_DNA"/>
</dbReference>
<dbReference type="Proteomes" id="UP000228948">
    <property type="component" value="Chromosome"/>
</dbReference>
<dbReference type="STRING" id="441209.GCA_001870665_00869"/>
<dbReference type="Pfam" id="PF25209">
    <property type="entry name" value="Phage_capsid_4"/>
    <property type="match status" value="1"/>
</dbReference>
<gene>
    <name evidence="1" type="ORF">BG454_01810</name>
</gene>
<organism evidence="1 2">
    <name type="scientific">Roseinatronobacter bogoriensis subsp. barguzinensis</name>
    <dbReference type="NCBI Taxonomy" id="441209"/>
    <lineage>
        <taxon>Bacteria</taxon>
        <taxon>Pseudomonadati</taxon>
        <taxon>Pseudomonadota</taxon>
        <taxon>Alphaproteobacteria</taxon>
        <taxon>Rhodobacterales</taxon>
        <taxon>Paracoccaceae</taxon>
        <taxon>Roseinatronobacter</taxon>
    </lineage>
</organism>
<evidence type="ECO:0008006" key="3">
    <source>
        <dbReference type="Google" id="ProtNLM"/>
    </source>
</evidence>
<accession>A0A2K8K5J1</accession>
<dbReference type="KEGG" id="rbg:BG454_01810"/>
<reference evidence="1 2" key="1">
    <citation type="submission" date="2017-11" db="EMBL/GenBank/DDBJ databases">
        <title>Revised Sequence and Annotation of the Rhodobaca barguzinensis strain alga05 Genome.</title>
        <authorList>
            <person name="Kopejtka K."/>
            <person name="Tomasch J.M."/>
            <person name="Bunk B."/>
            <person name="Koblizek M."/>
        </authorList>
    </citation>
    <scope>NUCLEOTIDE SEQUENCE [LARGE SCALE GENOMIC DNA]</scope>
    <source>
        <strain evidence="2">alga05</strain>
    </source>
</reference>
<keyword evidence="2" id="KW-1185">Reference proteome</keyword>
<sequence>MVTRAASIARSDDKQRTVDVVWTTGARVARYSWARDEEFDEELVVEPSALRLERLNSGAPFLDTHRSYGLDSILGVVVEGSVRIEGGKGYATIRLSDREEVEPIWRDMQAGIIRNVSVGYKVHKYERTAKADRKDGGKRALYRAIEWEPMEISAVAIGADAGAQLREEANTGVGPVIIEKGRKMPDGTKTPSAGDEKQIRALFTRNGFESEAQAAIERGMSVEDAREHLQELQATRDAEFGPVSEPDLSGMQRGGASMAEAMQAALVHRHSQNTTLPQEAQRFAEMTVPELAVEWCRSMGINYRGGNAGAIDAAMQTRGAVGYHSTSDFPSILSGAMGLLVLDQYQVARSAVMQASRERTFDDFREVTGARISGSVEFDKVLESGEYKYGQVKDGGEKIKLATYGKILAVTRQALINDSAGAFERLPQIIGTGAAETEGNLLAGMFAENSGAGPVLSDDNPVFHESRDNIGTAAAIDTASLSEGFVKLRRQRGLGGEVLAITPTFLIVAPEKETEALQAVADLYAASSEDVNVFARRLQVLVEPRFEDPLRWYLAAAPGRPESLVHGYLRGQRGPQITTRVGFEVDGMEIKGSMDFATGFMDWRGWIMNPGATAD</sequence>
<dbReference type="NCBIfam" id="NF045541">
    <property type="entry name" value="scaf_prot_MCP2"/>
    <property type="match status" value="1"/>
</dbReference>